<evidence type="ECO:0000313" key="2">
    <source>
        <dbReference type="Proteomes" id="UP000078492"/>
    </source>
</evidence>
<reference evidence="1 2" key="1">
    <citation type="submission" date="2015-09" db="EMBL/GenBank/DDBJ databases">
        <title>Trachymyrmex cornetzi WGS genome.</title>
        <authorList>
            <person name="Nygaard S."/>
            <person name="Hu H."/>
            <person name="Boomsma J."/>
            <person name="Zhang G."/>
        </authorList>
    </citation>
    <scope>NUCLEOTIDE SEQUENCE [LARGE SCALE GENOMIC DNA]</scope>
    <source>
        <strain evidence="1">Tcor2-1</strain>
        <tissue evidence="1">Whole body</tissue>
    </source>
</reference>
<gene>
    <name evidence="1" type="ORF">ALC57_02534</name>
</gene>
<accession>A0A195EIL8</accession>
<sequence>MDMNSESEVTRTFGNHKSFEADPWMFLQVGRDDSGGDKRGGRTRETVVDIVDETRREMHYQAPRYALVPFPYTQFRSSTHKWALTLGKVQSECILTRDVSADRI</sequence>
<name>A0A195EIL8_9HYME</name>
<dbReference type="EMBL" id="KQ978822">
    <property type="protein sequence ID" value="KYN28098.1"/>
    <property type="molecule type" value="Genomic_DNA"/>
</dbReference>
<protein>
    <submittedName>
        <fullName evidence="1">Uncharacterized protein</fullName>
    </submittedName>
</protein>
<dbReference type="Proteomes" id="UP000078492">
    <property type="component" value="Unassembled WGS sequence"/>
</dbReference>
<dbReference type="AlphaFoldDB" id="A0A195EIL8"/>
<organism evidence="1 2">
    <name type="scientific">Trachymyrmex cornetzi</name>
    <dbReference type="NCBI Taxonomy" id="471704"/>
    <lineage>
        <taxon>Eukaryota</taxon>
        <taxon>Metazoa</taxon>
        <taxon>Ecdysozoa</taxon>
        <taxon>Arthropoda</taxon>
        <taxon>Hexapoda</taxon>
        <taxon>Insecta</taxon>
        <taxon>Pterygota</taxon>
        <taxon>Neoptera</taxon>
        <taxon>Endopterygota</taxon>
        <taxon>Hymenoptera</taxon>
        <taxon>Apocrita</taxon>
        <taxon>Aculeata</taxon>
        <taxon>Formicoidea</taxon>
        <taxon>Formicidae</taxon>
        <taxon>Myrmicinae</taxon>
        <taxon>Trachymyrmex</taxon>
    </lineage>
</organism>
<evidence type="ECO:0000313" key="1">
    <source>
        <dbReference type="EMBL" id="KYN28098.1"/>
    </source>
</evidence>
<keyword evidence="2" id="KW-1185">Reference proteome</keyword>
<proteinExistence type="predicted"/>